<evidence type="ECO:0000313" key="3">
    <source>
        <dbReference type="EMBL" id="TGB43970.1"/>
    </source>
</evidence>
<evidence type="ECO:0000313" key="4">
    <source>
        <dbReference type="Proteomes" id="UP000297792"/>
    </source>
</evidence>
<organism evidence="3 4">
    <name type="scientific">Mycolicibacterium peregrinum</name>
    <name type="common">Mycobacterium peregrinum</name>
    <dbReference type="NCBI Taxonomy" id="43304"/>
    <lineage>
        <taxon>Bacteria</taxon>
        <taxon>Bacillati</taxon>
        <taxon>Actinomycetota</taxon>
        <taxon>Actinomycetes</taxon>
        <taxon>Mycobacteriales</taxon>
        <taxon>Mycobacteriaceae</taxon>
        <taxon>Mycolicibacterium</taxon>
    </lineage>
</organism>
<accession>A0A4Z0HUY9</accession>
<name>A0A4Z0HUY9_MYCPR</name>
<feature type="region of interest" description="Disordered" evidence="1">
    <location>
        <begin position="1"/>
        <end position="40"/>
    </location>
</feature>
<dbReference type="Proteomes" id="UP000297792">
    <property type="component" value="Unassembled WGS sequence"/>
</dbReference>
<sequence length="171" mass="18292">MTYPSGSNPPWPGHQPQPFGGPPQYQASPQQYGDGVTPPSGGGGNKGVLIGGTIAGVVLMVVTIGIAVFALMPSEERTIKDLLEKVAATNGVPSLAKQYYCKDDYKIFVGFDDNGLDDSERRILPPVKLRADLAVEITDDHAVVTGGAERLYLRKESGEWKICMSDMPGMP</sequence>
<feature type="compositionally biased region" description="Pro residues" evidence="1">
    <location>
        <begin position="7"/>
        <end position="21"/>
    </location>
</feature>
<keyword evidence="2" id="KW-1133">Transmembrane helix</keyword>
<keyword evidence="2" id="KW-0472">Membrane</keyword>
<evidence type="ECO:0008006" key="5">
    <source>
        <dbReference type="Google" id="ProtNLM"/>
    </source>
</evidence>
<dbReference type="EMBL" id="RWKA01000004">
    <property type="protein sequence ID" value="TGB43970.1"/>
    <property type="molecule type" value="Genomic_DNA"/>
</dbReference>
<gene>
    <name evidence="3" type="ORF">EJD98_08780</name>
</gene>
<proteinExistence type="predicted"/>
<feature type="transmembrane region" description="Helical" evidence="2">
    <location>
        <begin position="48"/>
        <end position="72"/>
    </location>
</feature>
<protein>
    <recommendedName>
        <fullName evidence="5">DUF4878 domain-containing protein</fullName>
    </recommendedName>
</protein>
<keyword evidence="2" id="KW-0812">Transmembrane</keyword>
<dbReference type="RefSeq" id="WP_135359905.1">
    <property type="nucleotide sequence ID" value="NZ_RWJZ01000003.1"/>
</dbReference>
<evidence type="ECO:0000256" key="1">
    <source>
        <dbReference type="SAM" id="MobiDB-lite"/>
    </source>
</evidence>
<evidence type="ECO:0000256" key="2">
    <source>
        <dbReference type="SAM" id="Phobius"/>
    </source>
</evidence>
<comment type="caution">
    <text evidence="3">The sequence shown here is derived from an EMBL/GenBank/DDBJ whole genome shotgun (WGS) entry which is preliminary data.</text>
</comment>
<keyword evidence="4" id="KW-1185">Reference proteome</keyword>
<reference evidence="3 4" key="1">
    <citation type="submission" date="2018-12" db="EMBL/GenBank/DDBJ databases">
        <title>Draft genome sequences of Mycolicibacterium peregrinum isolated from a pig with lymphadenitis and from soil on the same Japanese pig farm.</title>
        <authorList>
            <person name="Komatsu T."/>
            <person name="Ohya K."/>
            <person name="Sawai K."/>
            <person name="Odoi J.O."/>
            <person name="Otsu K."/>
            <person name="Ota A."/>
            <person name="Ito T."/>
            <person name="Kawai M."/>
            <person name="Maruyama F."/>
        </authorList>
    </citation>
    <scope>NUCLEOTIDE SEQUENCE [LARGE SCALE GENOMIC DNA]</scope>
    <source>
        <strain evidence="3 4">138</strain>
    </source>
</reference>
<dbReference type="AlphaFoldDB" id="A0A4Z0HUY9"/>